<sequence>MDTLFTNGETLNQATVETNTFGEKAMYQNGQVIATQKAGLFPGSTSTFEGSEKVAETKDNIINGTDVIQDGKHTGIIKEDVHGNLGLYDTNHNKLGHIDPNGNVQSVMNHMDPLSQANRVNFQELKFQHGE</sequence>
<dbReference type="EMBL" id="FNJU01000009">
    <property type="protein sequence ID" value="SDP85788.1"/>
    <property type="molecule type" value="Genomic_DNA"/>
</dbReference>
<keyword evidence="2" id="KW-1185">Reference proteome</keyword>
<gene>
    <name evidence="1" type="ORF">SAMN05216565_10969</name>
</gene>
<dbReference type="STRING" id="930152.SAMN05216565_10969"/>
<dbReference type="OrthoDB" id="9842912at2"/>
<dbReference type="Proteomes" id="UP000199159">
    <property type="component" value="Unassembled WGS sequence"/>
</dbReference>
<evidence type="ECO:0000313" key="2">
    <source>
        <dbReference type="Proteomes" id="UP000199159"/>
    </source>
</evidence>
<organism evidence="1 2">
    <name type="scientific">Litchfieldia salsa</name>
    <dbReference type="NCBI Taxonomy" id="930152"/>
    <lineage>
        <taxon>Bacteria</taxon>
        <taxon>Bacillati</taxon>
        <taxon>Bacillota</taxon>
        <taxon>Bacilli</taxon>
        <taxon>Bacillales</taxon>
        <taxon>Bacillaceae</taxon>
        <taxon>Litchfieldia</taxon>
    </lineage>
</organism>
<dbReference type="AlphaFoldDB" id="A0A1H0W5C1"/>
<evidence type="ECO:0000313" key="1">
    <source>
        <dbReference type="EMBL" id="SDP85788.1"/>
    </source>
</evidence>
<protein>
    <submittedName>
        <fullName evidence="1">Uncharacterized protein</fullName>
    </submittedName>
</protein>
<dbReference type="RefSeq" id="WP_090856679.1">
    <property type="nucleotide sequence ID" value="NZ_FNJU01000009.1"/>
</dbReference>
<accession>A0A1H0W5C1</accession>
<reference evidence="2" key="1">
    <citation type="submission" date="2016-10" db="EMBL/GenBank/DDBJ databases">
        <authorList>
            <person name="Varghese N."/>
            <person name="Submissions S."/>
        </authorList>
    </citation>
    <scope>NUCLEOTIDE SEQUENCE [LARGE SCALE GENOMIC DNA]</scope>
    <source>
        <strain evidence="2">IBRC-M10078</strain>
    </source>
</reference>
<name>A0A1H0W5C1_9BACI</name>
<proteinExistence type="predicted"/>